<dbReference type="EMBL" id="HACA01030758">
    <property type="protein sequence ID" value="CDW48119.1"/>
    <property type="molecule type" value="Transcribed_RNA"/>
</dbReference>
<sequence length="83" mass="9579">DPDPLIYSNVLIQHFLLCCIHLPRMTEKIVVKSKNSIKCFVFFLWGAIVPADSPDMSSNTDKVRSFMTSLNFIFSSLISYRQY</sequence>
<dbReference type="AlphaFoldDB" id="A0A0K2VC95"/>
<organism evidence="1">
    <name type="scientific">Lepeophtheirus salmonis</name>
    <name type="common">Salmon louse</name>
    <name type="synonym">Caligus salmonis</name>
    <dbReference type="NCBI Taxonomy" id="72036"/>
    <lineage>
        <taxon>Eukaryota</taxon>
        <taxon>Metazoa</taxon>
        <taxon>Ecdysozoa</taxon>
        <taxon>Arthropoda</taxon>
        <taxon>Crustacea</taxon>
        <taxon>Multicrustacea</taxon>
        <taxon>Hexanauplia</taxon>
        <taxon>Copepoda</taxon>
        <taxon>Siphonostomatoida</taxon>
        <taxon>Caligidae</taxon>
        <taxon>Lepeophtheirus</taxon>
    </lineage>
</organism>
<feature type="non-terminal residue" evidence="1">
    <location>
        <position position="1"/>
    </location>
</feature>
<proteinExistence type="predicted"/>
<protein>
    <submittedName>
        <fullName evidence="1">Uncharacterized protein</fullName>
    </submittedName>
</protein>
<accession>A0A0K2VC95</accession>
<reference evidence="1" key="1">
    <citation type="submission" date="2014-05" db="EMBL/GenBank/DDBJ databases">
        <authorList>
            <person name="Chronopoulou M."/>
        </authorList>
    </citation>
    <scope>NUCLEOTIDE SEQUENCE</scope>
    <source>
        <tissue evidence="1">Whole organism</tissue>
    </source>
</reference>
<name>A0A0K2VC95_LEPSM</name>
<evidence type="ECO:0000313" key="1">
    <source>
        <dbReference type="EMBL" id="CDW48119.1"/>
    </source>
</evidence>